<reference evidence="10 11" key="1">
    <citation type="journal article" date="2021" name="Sci. Rep.">
        <title>The distribution of antibiotic resistance genes in chicken gut microbiota commensals.</title>
        <authorList>
            <person name="Juricova H."/>
            <person name="Matiasovicova J."/>
            <person name="Kubasova T."/>
            <person name="Cejkova D."/>
            <person name="Rychlik I."/>
        </authorList>
    </citation>
    <scope>NUCLEOTIDE SEQUENCE [LARGE SCALE GENOMIC DNA]</scope>
    <source>
        <strain evidence="10 11">An435</strain>
    </source>
</reference>
<feature type="transmembrane region" description="Helical" evidence="8">
    <location>
        <begin position="143"/>
        <end position="167"/>
    </location>
</feature>
<evidence type="ECO:0000256" key="5">
    <source>
        <dbReference type="ARBA" id="ARBA00023136"/>
    </source>
</evidence>
<dbReference type="Pfam" id="PF00528">
    <property type="entry name" value="BPD_transp_1"/>
    <property type="match status" value="1"/>
</dbReference>
<dbReference type="Gene3D" id="1.10.3720.10">
    <property type="entry name" value="MetI-like"/>
    <property type="match status" value="1"/>
</dbReference>
<evidence type="ECO:0000256" key="8">
    <source>
        <dbReference type="RuleBase" id="RU363032"/>
    </source>
</evidence>
<comment type="similarity">
    <text evidence="6">In the C-terminal section; belongs to the OsmX family.</text>
</comment>
<evidence type="ECO:0000259" key="9">
    <source>
        <dbReference type="PROSITE" id="PS50928"/>
    </source>
</evidence>
<evidence type="ECO:0000256" key="6">
    <source>
        <dbReference type="ARBA" id="ARBA00035642"/>
    </source>
</evidence>
<dbReference type="Gene3D" id="3.40.190.10">
    <property type="entry name" value="Periplasmic binding protein-like II"/>
    <property type="match status" value="1"/>
</dbReference>
<dbReference type="CDD" id="cd13609">
    <property type="entry name" value="PBP2_Opu_like_1"/>
    <property type="match status" value="1"/>
</dbReference>
<feature type="transmembrane region" description="Helical" evidence="8">
    <location>
        <begin position="79"/>
        <end position="96"/>
    </location>
</feature>
<dbReference type="RefSeq" id="WP_204572012.1">
    <property type="nucleotide sequence ID" value="NZ_JACJLL010000024.1"/>
</dbReference>
<feature type="transmembrane region" description="Helical" evidence="8">
    <location>
        <begin position="179"/>
        <end position="205"/>
    </location>
</feature>
<feature type="domain" description="ABC transmembrane type-1" evidence="9">
    <location>
        <begin position="18"/>
        <end position="197"/>
    </location>
</feature>
<comment type="similarity">
    <text evidence="8">Belongs to the binding-protein-dependent transport system permease family.</text>
</comment>
<dbReference type="Proteomes" id="UP000767334">
    <property type="component" value="Unassembled WGS sequence"/>
</dbReference>
<comment type="subcellular location">
    <subcellularLocation>
        <location evidence="8">Cell membrane</location>
        <topology evidence="8">Multi-pass membrane protein</topology>
    </subcellularLocation>
    <subcellularLocation>
        <location evidence="1">Membrane</location>
        <topology evidence="1">Multi-pass membrane protein</topology>
    </subcellularLocation>
</comment>
<organism evidence="10 11">
    <name type="scientific">Clostridium saudiense</name>
    <dbReference type="NCBI Taxonomy" id="1414720"/>
    <lineage>
        <taxon>Bacteria</taxon>
        <taxon>Bacillati</taxon>
        <taxon>Bacillota</taxon>
        <taxon>Clostridia</taxon>
        <taxon>Eubacteriales</taxon>
        <taxon>Clostridiaceae</taxon>
        <taxon>Clostridium</taxon>
    </lineage>
</organism>
<evidence type="ECO:0000256" key="1">
    <source>
        <dbReference type="ARBA" id="ARBA00004141"/>
    </source>
</evidence>
<evidence type="ECO:0000313" key="11">
    <source>
        <dbReference type="Proteomes" id="UP000767334"/>
    </source>
</evidence>
<dbReference type="InterPro" id="IPR000515">
    <property type="entry name" value="MetI-like"/>
</dbReference>
<dbReference type="CDD" id="cd06261">
    <property type="entry name" value="TM_PBP2"/>
    <property type="match status" value="1"/>
</dbReference>
<dbReference type="InterPro" id="IPR007210">
    <property type="entry name" value="ABC_Gly_betaine_transp_sub-bd"/>
</dbReference>
<proteinExistence type="inferred from homology"/>
<feature type="transmembrane region" description="Helical" evidence="8">
    <location>
        <begin position="53"/>
        <end position="73"/>
    </location>
</feature>
<keyword evidence="11" id="KW-1185">Reference proteome</keyword>
<name>A0ABS2FES8_9CLOT</name>
<protein>
    <submittedName>
        <fullName evidence="10">ABC transporter permease subunit</fullName>
    </submittedName>
</protein>
<gene>
    <name evidence="10" type="ORF">H6A19_05720</name>
</gene>
<dbReference type="EMBL" id="JACJLL010000024">
    <property type="protein sequence ID" value="MBM6818836.1"/>
    <property type="molecule type" value="Genomic_DNA"/>
</dbReference>
<evidence type="ECO:0000256" key="2">
    <source>
        <dbReference type="ARBA" id="ARBA00022448"/>
    </source>
</evidence>
<dbReference type="SUPFAM" id="SSF53850">
    <property type="entry name" value="Periplasmic binding protein-like II"/>
    <property type="match status" value="1"/>
</dbReference>
<evidence type="ECO:0000256" key="7">
    <source>
        <dbReference type="ARBA" id="ARBA00035652"/>
    </source>
</evidence>
<dbReference type="Pfam" id="PF04069">
    <property type="entry name" value="OpuAC"/>
    <property type="match status" value="1"/>
</dbReference>
<feature type="transmembrane region" description="Helical" evidence="8">
    <location>
        <begin position="24"/>
        <end position="46"/>
    </location>
</feature>
<dbReference type="PANTHER" id="PTHR30177:SF4">
    <property type="entry name" value="OSMOPROTECTANT IMPORT PERMEASE PROTEIN OSMW"/>
    <property type="match status" value="1"/>
</dbReference>
<sequence length="520" mass="56439">MSLLQYVIDNQAQILSLLIEHIKLTAISVGVAILIGVPLGIFISYASKASKPILCIANIIQAIPSMALLGFMIPLLGIGTVPAIVAVVLYSLLPIIKNTYTGIQNINDQTLEAAKGIGLTPFQVLTKVQIPLALPVIMAGVRIASVTAVGLMTMAAFIGAGGLGYLVFSGIRTVNNNQILAGAIPACLLALLVDFLIGLVENLVMPISLQKGNIKSKKKKRTTQKAILSISALVLVIIFVVTSFGNTGNEQRTITIGSKDYTEQAVLGNLVADLIEAKTDIKVNRKLDLGGTQVCFGAIQSGDIDMYVEYSGTAYSDTLKHTPINDVDKVYNTVKKEFKELYDIEVLKQMSFNNTWVLAVTEETAEKYNLETISDLAKVAGSMKAGVVFEFASREDGLSGLQKEYNFKIGDVVTLDGAPRYTALVNEEVDVVDAFATDGLLKKFNLKALSDDKGFFPPYYAMPIISSEKLEEFPEIEEILEELGEVLTNEVMMELNYKVDELQESPSKVARDFLESKGMI</sequence>
<keyword evidence="2 8" id="KW-0813">Transport</keyword>
<dbReference type="SUPFAM" id="SSF161098">
    <property type="entry name" value="MetI-like"/>
    <property type="match status" value="1"/>
</dbReference>
<dbReference type="InterPro" id="IPR051204">
    <property type="entry name" value="ABC_transp_perm/SBD"/>
</dbReference>
<dbReference type="PANTHER" id="PTHR30177">
    <property type="entry name" value="GLYCINE BETAINE/L-PROLINE TRANSPORT SYSTEM PERMEASE PROTEIN PROW"/>
    <property type="match status" value="1"/>
</dbReference>
<evidence type="ECO:0000313" key="10">
    <source>
        <dbReference type="EMBL" id="MBM6818836.1"/>
    </source>
</evidence>
<evidence type="ECO:0000256" key="3">
    <source>
        <dbReference type="ARBA" id="ARBA00022692"/>
    </source>
</evidence>
<dbReference type="Gene3D" id="3.40.190.120">
    <property type="entry name" value="Osmoprotection protein (prox), domain 2"/>
    <property type="match status" value="1"/>
</dbReference>
<feature type="transmembrane region" description="Helical" evidence="8">
    <location>
        <begin position="226"/>
        <end position="245"/>
    </location>
</feature>
<evidence type="ECO:0000256" key="4">
    <source>
        <dbReference type="ARBA" id="ARBA00022989"/>
    </source>
</evidence>
<dbReference type="PROSITE" id="PS50928">
    <property type="entry name" value="ABC_TM1"/>
    <property type="match status" value="1"/>
</dbReference>
<keyword evidence="3 8" id="KW-0812">Transmembrane</keyword>
<keyword evidence="4 8" id="KW-1133">Transmembrane helix</keyword>
<comment type="caution">
    <text evidence="10">The sequence shown here is derived from an EMBL/GenBank/DDBJ whole genome shotgun (WGS) entry which is preliminary data.</text>
</comment>
<comment type="similarity">
    <text evidence="7">In the N-terminal section; belongs to the binding-protein-dependent transport system permease family.</text>
</comment>
<keyword evidence="5 8" id="KW-0472">Membrane</keyword>
<accession>A0ABS2FES8</accession>
<dbReference type="InterPro" id="IPR035906">
    <property type="entry name" value="MetI-like_sf"/>
</dbReference>